<dbReference type="Proteomes" id="UP000290540">
    <property type="component" value="Unassembled WGS sequence"/>
</dbReference>
<evidence type="ECO:0000313" key="3">
    <source>
        <dbReference type="Proteomes" id="UP000290540"/>
    </source>
</evidence>
<reference evidence="2 3" key="1">
    <citation type="submission" date="2016-12" db="EMBL/GenBank/DDBJ databases">
        <title>Draft genome sequence of Fusarium oxysporum causing rot on Narcissus.</title>
        <authorList>
            <person name="Armitage A.D."/>
            <person name="Taylor A."/>
            <person name="Clarkson J.P."/>
            <person name="Harrison R.J."/>
            <person name="Jackson A.C."/>
        </authorList>
    </citation>
    <scope>NUCLEOTIDE SEQUENCE [LARGE SCALE GENOMIC DNA]</scope>
    <source>
        <strain evidence="2 3">N139</strain>
    </source>
</reference>
<feature type="compositionally biased region" description="Polar residues" evidence="1">
    <location>
        <begin position="24"/>
        <end position="37"/>
    </location>
</feature>
<accession>A0A4Q2VD61</accession>
<proteinExistence type="predicted"/>
<dbReference type="AlphaFoldDB" id="A0A4Q2VD61"/>
<comment type="caution">
    <text evidence="2">The sequence shown here is derived from an EMBL/GenBank/DDBJ whole genome shotgun (WGS) entry which is preliminary data.</text>
</comment>
<evidence type="ECO:0000256" key="1">
    <source>
        <dbReference type="SAM" id="MobiDB-lite"/>
    </source>
</evidence>
<gene>
    <name evidence="2" type="ORF">BFJ63_vAg12067</name>
</gene>
<sequence length="62" mass="6795">MNDTFTLPVRSRPLGLKLGDAPDSYSNNTISGTQLSELNVPKRAPVTRKKLEDLENIRPAAS</sequence>
<name>A0A4Q2VD61_FUSOX</name>
<protein>
    <submittedName>
        <fullName evidence="2">Uncharacterized protein</fullName>
    </submittedName>
</protein>
<dbReference type="EMBL" id="MQTW01000114">
    <property type="protein sequence ID" value="RYC85022.1"/>
    <property type="molecule type" value="Genomic_DNA"/>
</dbReference>
<feature type="region of interest" description="Disordered" evidence="1">
    <location>
        <begin position="16"/>
        <end position="44"/>
    </location>
</feature>
<organism evidence="2 3">
    <name type="scientific">Fusarium oxysporum f. sp. narcissi</name>
    <dbReference type="NCBI Taxonomy" id="451672"/>
    <lineage>
        <taxon>Eukaryota</taxon>
        <taxon>Fungi</taxon>
        <taxon>Dikarya</taxon>
        <taxon>Ascomycota</taxon>
        <taxon>Pezizomycotina</taxon>
        <taxon>Sordariomycetes</taxon>
        <taxon>Hypocreomycetidae</taxon>
        <taxon>Hypocreales</taxon>
        <taxon>Nectriaceae</taxon>
        <taxon>Fusarium</taxon>
        <taxon>Fusarium oxysporum species complex</taxon>
    </lineage>
</organism>
<evidence type="ECO:0000313" key="2">
    <source>
        <dbReference type="EMBL" id="RYC85022.1"/>
    </source>
</evidence>